<dbReference type="InterPro" id="IPR016181">
    <property type="entry name" value="Acyl_CoA_acyltransferase"/>
</dbReference>
<protein>
    <submittedName>
        <fullName evidence="2">GNAT family N-acetyltransferase</fullName>
    </submittedName>
</protein>
<dbReference type="InterPro" id="IPR000182">
    <property type="entry name" value="GNAT_dom"/>
</dbReference>
<dbReference type="Pfam" id="PF13302">
    <property type="entry name" value="Acetyltransf_3"/>
    <property type="match status" value="1"/>
</dbReference>
<reference evidence="2 3" key="1">
    <citation type="submission" date="2020-10" db="EMBL/GenBank/DDBJ databases">
        <title>Wide distribution of Phycisphaera-like planctomycetes from WD2101 soil group in peatlands and genome analysis of the first cultivated representative.</title>
        <authorList>
            <person name="Dedysh S.N."/>
            <person name="Beletsky A.V."/>
            <person name="Ivanova A."/>
            <person name="Kulichevskaya I.S."/>
            <person name="Suzina N.E."/>
            <person name="Philippov D.A."/>
            <person name="Rakitin A.L."/>
            <person name="Mardanov A.V."/>
            <person name="Ravin N.V."/>
        </authorList>
    </citation>
    <scope>NUCLEOTIDE SEQUENCE [LARGE SCALE GENOMIC DNA]</scope>
    <source>
        <strain evidence="2 3">M1803</strain>
    </source>
</reference>
<evidence type="ECO:0000259" key="1">
    <source>
        <dbReference type="PROSITE" id="PS51186"/>
    </source>
</evidence>
<gene>
    <name evidence="2" type="ORF">IPV69_22810</name>
</gene>
<feature type="domain" description="N-acetyltransferase" evidence="1">
    <location>
        <begin position="8"/>
        <end position="172"/>
    </location>
</feature>
<name>A0A7M2WUQ5_9BACT</name>
<dbReference type="AlphaFoldDB" id="A0A7M2WUQ5"/>
<dbReference type="PANTHER" id="PTHR43792:SF13">
    <property type="entry name" value="ACETYLTRANSFERASE"/>
    <property type="match status" value="1"/>
</dbReference>
<dbReference type="KEGG" id="hbs:IPV69_22810"/>
<dbReference type="PROSITE" id="PS51186">
    <property type="entry name" value="GNAT"/>
    <property type="match status" value="1"/>
</dbReference>
<dbReference type="Gene3D" id="3.40.630.30">
    <property type="match status" value="1"/>
</dbReference>
<evidence type="ECO:0000313" key="2">
    <source>
        <dbReference type="EMBL" id="QOV89024.1"/>
    </source>
</evidence>
<keyword evidence="3" id="KW-1185">Reference proteome</keyword>
<dbReference type="RefSeq" id="WP_206292037.1">
    <property type="nucleotide sequence ID" value="NZ_CP063458.1"/>
</dbReference>
<dbReference type="GO" id="GO:0016747">
    <property type="term" value="F:acyltransferase activity, transferring groups other than amino-acyl groups"/>
    <property type="evidence" value="ECO:0007669"/>
    <property type="project" value="InterPro"/>
</dbReference>
<accession>A0A7M2WUQ5</accession>
<sequence length="174" mass="19094">MNMETNRLVLRPSLPVNLLALMESEERYAKVSGLRAAEGLRDFFVSEDVSQSYVDQLRESDGADPWQYGFAIILRDSNEAIGSVGFKGPPDANGTVEIAYGIVPVHQGQGYAGEAAEAAIGFAFANPKVRVIRAHTMPEHNASTSILAKCGFTQIGEIVDPEDGLVWRWERRRA</sequence>
<proteinExistence type="predicted"/>
<dbReference type="PANTHER" id="PTHR43792">
    <property type="entry name" value="GNAT FAMILY, PUTATIVE (AFU_ORTHOLOGUE AFUA_3G00765)-RELATED-RELATED"/>
    <property type="match status" value="1"/>
</dbReference>
<evidence type="ECO:0000313" key="3">
    <source>
        <dbReference type="Proteomes" id="UP000593765"/>
    </source>
</evidence>
<dbReference type="Proteomes" id="UP000593765">
    <property type="component" value="Chromosome"/>
</dbReference>
<dbReference type="SUPFAM" id="SSF55729">
    <property type="entry name" value="Acyl-CoA N-acyltransferases (Nat)"/>
    <property type="match status" value="1"/>
</dbReference>
<dbReference type="InterPro" id="IPR051531">
    <property type="entry name" value="N-acetyltransferase"/>
</dbReference>
<organism evidence="2 3">
    <name type="scientific">Humisphaera borealis</name>
    <dbReference type="NCBI Taxonomy" id="2807512"/>
    <lineage>
        <taxon>Bacteria</taxon>
        <taxon>Pseudomonadati</taxon>
        <taxon>Planctomycetota</taxon>
        <taxon>Phycisphaerae</taxon>
        <taxon>Tepidisphaerales</taxon>
        <taxon>Tepidisphaeraceae</taxon>
        <taxon>Humisphaera</taxon>
    </lineage>
</organism>
<dbReference type="EMBL" id="CP063458">
    <property type="protein sequence ID" value="QOV89024.1"/>
    <property type="molecule type" value="Genomic_DNA"/>
</dbReference>